<evidence type="ECO:0000259" key="1">
    <source>
        <dbReference type="Pfam" id="PF03070"/>
    </source>
</evidence>
<sequence length="213" mass="24726">MGWSEAAWQAQLPVYETTKQLPFIQQLMKGTLAKERFAFYIEQDALYLQGFSTVLLHFAQRMDQPRYQRYFEGFVAENMAGEQALHDQYLTRDLSSIIESETLKGFLNFYDQLCNAPIEIALAGILPCFIVYQRLGQYIYANHARENNPYTAWIDMYAGIEHAESVRQLREVCDDYGAHASTELQQAMMASYREGCLWDQRFWVSCYELGASI</sequence>
<feature type="domain" description="Thiaminase-2/PQQC" evidence="1">
    <location>
        <begin position="22"/>
        <end position="192"/>
    </location>
</feature>
<organism evidence="2 3">
    <name type="scientific">Wohlfahrtiimonas chitiniclastica</name>
    <dbReference type="NCBI Taxonomy" id="400946"/>
    <lineage>
        <taxon>Bacteria</taxon>
        <taxon>Pseudomonadati</taxon>
        <taxon>Pseudomonadota</taxon>
        <taxon>Gammaproteobacteria</taxon>
        <taxon>Cardiobacteriales</taxon>
        <taxon>Ignatzschineriaceae</taxon>
        <taxon>Wohlfahrtiimonas</taxon>
    </lineage>
</organism>
<dbReference type="PANTHER" id="PTHR43198:SF2">
    <property type="entry name" value="SI:CH1073-67J19.1-RELATED"/>
    <property type="match status" value="1"/>
</dbReference>
<dbReference type="Pfam" id="PF03070">
    <property type="entry name" value="TENA_THI-4"/>
    <property type="match status" value="1"/>
</dbReference>
<proteinExistence type="predicted"/>
<dbReference type="AlphaFoldDB" id="A0AB35BZS4"/>
<gene>
    <name evidence="2" type="ORF">J7561_06285</name>
</gene>
<dbReference type="SUPFAM" id="SSF48613">
    <property type="entry name" value="Heme oxygenase-like"/>
    <property type="match status" value="1"/>
</dbReference>
<dbReference type="GO" id="GO:0005829">
    <property type="term" value="C:cytosol"/>
    <property type="evidence" value="ECO:0007669"/>
    <property type="project" value="TreeGrafter"/>
</dbReference>
<dbReference type="InterPro" id="IPR016084">
    <property type="entry name" value="Haem_Oase-like_multi-hlx"/>
</dbReference>
<dbReference type="Proteomes" id="UP000680020">
    <property type="component" value="Unassembled WGS sequence"/>
</dbReference>
<dbReference type="CDD" id="cd19365">
    <property type="entry name" value="TenA_C-like"/>
    <property type="match status" value="1"/>
</dbReference>
<reference evidence="2" key="1">
    <citation type="submission" date="2021-03" db="EMBL/GenBank/DDBJ databases">
        <title>Identification and antibiotic profiling of Wohlfahrtiimonas chitiniclastica, an underestimated human pathogen.</title>
        <authorList>
            <person name="Kopf A."/>
            <person name="Bunk B."/>
            <person name="Coldewey S."/>
            <person name="Gunzer F."/>
            <person name="Riedel T."/>
            <person name="Schroettner P."/>
        </authorList>
    </citation>
    <scope>NUCLEOTIDE SEQUENCE</scope>
    <source>
        <strain evidence="2">DSM 100917</strain>
    </source>
</reference>
<dbReference type="Gene3D" id="1.20.910.10">
    <property type="entry name" value="Heme oxygenase-like"/>
    <property type="match status" value="1"/>
</dbReference>
<dbReference type="PANTHER" id="PTHR43198">
    <property type="entry name" value="BIFUNCTIONAL TH2 PROTEIN"/>
    <property type="match status" value="1"/>
</dbReference>
<dbReference type="InterPro" id="IPR004305">
    <property type="entry name" value="Thiaminase-2/PQQC"/>
</dbReference>
<dbReference type="InterPro" id="IPR050967">
    <property type="entry name" value="Thiamine_Salvage_TenA"/>
</dbReference>
<evidence type="ECO:0000313" key="2">
    <source>
        <dbReference type="EMBL" id="MBS7824812.1"/>
    </source>
</evidence>
<dbReference type="RefSeq" id="WP_213403990.1">
    <property type="nucleotide sequence ID" value="NZ_JAGIBT010000005.1"/>
</dbReference>
<dbReference type="EMBL" id="JAGIBU010000004">
    <property type="protein sequence ID" value="MBS7824812.1"/>
    <property type="molecule type" value="Genomic_DNA"/>
</dbReference>
<protein>
    <submittedName>
        <fullName evidence="2">TenA family protein</fullName>
    </submittedName>
</protein>
<evidence type="ECO:0000313" key="3">
    <source>
        <dbReference type="Proteomes" id="UP000680020"/>
    </source>
</evidence>
<comment type="caution">
    <text evidence="2">The sequence shown here is derived from an EMBL/GenBank/DDBJ whole genome shotgun (WGS) entry which is preliminary data.</text>
</comment>
<name>A0AB35BZS4_9GAMM</name>
<accession>A0AB35BZS4</accession>